<dbReference type="EMBL" id="JAWCTQ010000016">
    <property type="protein sequence ID" value="MDT9683413.1"/>
    <property type="molecule type" value="Genomic_DNA"/>
</dbReference>
<dbReference type="Pfam" id="PF00216">
    <property type="entry name" value="Bac_DNA_binding"/>
    <property type="match status" value="1"/>
</dbReference>
<evidence type="ECO:0000313" key="1">
    <source>
        <dbReference type="EMBL" id="MDT9683413.1"/>
    </source>
</evidence>
<accession>A0ABU3QLT0</accession>
<sequence>MLKNRDRLADDIKKKLLLKGNNINKYDILDVLYALEDVLEESLSKGYDVKIGSLVRLSNQKVTNRKRYDGLNKKYFLSSANKIVVKKLKRLTDLEAKK</sequence>
<dbReference type="Gene3D" id="4.10.520.10">
    <property type="entry name" value="IHF-like DNA-binding proteins"/>
    <property type="match status" value="1"/>
</dbReference>
<reference evidence="1 2" key="1">
    <citation type="submission" date="2023-09" db="EMBL/GenBank/DDBJ databases">
        <title>Streptomyces sp. nov.: A antagonism against Alternaria gaisen Producing Streptochlin, Isolated from Tamarix root soil.</title>
        <authorList>
            <person name="Chen Y."/>
        </authorList>
    </citation>
    <scope>NUCLEOTIDE SEQUENCE [LARGE SCALE GENOMIC DNA]</scope>
    <source>
        <strain evidence="1 2">TRM76323</strain>
    </source>
</reference>
<proteinExistence type="predicted"/>
<dbReference type="InterPro" id="IPR000119">
    <property type="entry name" value="Hist_DNA-bd"/>
</dbReference>
<keyword evidence="2" id="KW-1185">Reference proteome</keyword>
<name>A0ABU3QLT0_9ACTN</name>
<dbReference type="InterPro" id="IPR010992">
    <property type="entry name" value="IHF-like_DNA-bd_dom_sf"/>
</dbReference>
<organism evidence="1 2">
    <name type="scientific">Streptomyces tamarix</name>
    <dbReference type="NCBI Taxonomy" id="3078565"/>
    <lineage>
        <taxon>Bacteria</taxon>
        <taxon>Bacillati</taxon>
        <taxon>Actinomycetota</taxon>
        <taxon>Actinomycetes</taxon>
        <taxon>Kitasatosporales</taxon>
        <taxon>Streptomycetaceae</taxon>
        <taxon>Streptomyces</taxon>
    </lineage>
</organism>
<dbReference type="SUPFAM" id="SSF47729">
    <property type="entry name" value="IHF-like DNA-binding proteins"/>
    <property type="match status" value="1"/>
</dbReference>
<dbReference type="RefSeq" id="WP_315878487.1">
    <property type="nucleotide sequence ID" value="NZ_JAWCTQ010000016.1"/>
</dbReference>
<gene>
    <name evidence="1" type="ORF">RND61_15295</name>
</gene>
<dbReference type="GO" id="GO:0003677">
    <property type="term" value="F:DNA binding"/>
    <property type="evidence" value="ECO:0007669"/>
    <property type="project" value="UniProtKB-KW"/>
</dbReference>
<protein>
    <submittedName>
        <fullName evidence="1">HU family DNA-binding protein</fullName>
    </submittedName>
</protein>
<keyword evidence="1" id="KW-0238">DNA-binding</keyword>
<evidence type="ECO:0000313" key="2">
    <source>
        <dbReference type="Proteomes" id="UP001250181"/>
    </source>
</evidence>
<dbReference type="Proteomes" id="UP001250181">
    <property type="component" value="Unassembled WGS sequence"/>
</dbReference>
<comment type="caution">
    <text evidence="1">The sequence shown here is derived from an EMBL/GenBank/DDBJ whole genome shotgun (WGS) entry which is preliminary data.</text>
</comment>